<dbReference type="EMBL" id="GGYP01003024">
    <property type="protein sequence ID" value="MDE47795.1"/>
    <property type="molecule type" value="Transcribed_RNA"/>
</dbReference>
<keyword evidence="7" id="KW-0449">Lipoprotein</keyword>
<evidence type="ECO:0000259" key="10">
    <source>
        <dbReference type="PROSITE" id="PS50054"/>
    </source>
</evidence>
<proteinExistence type="inferred from homology"/>
<dbReference type="PROSITE" id="PS50054">
    <property type="entry name" value="TYR_PHOSPHATASE_DUAL"/>
    <property type="match status" value="1"/>
</dbReference>
<name>A0A6G1SD58_9ACAR</name>
<keyword evidence="8" id="KW-0636">Prenylation</keyword>
<protein>
    <recommendedName>
        <fullName evidence="2">protein-tyrosine-phosphatase</fullName>
        <ecNumber evidence="2">3.1.3.48</ecNumber>
    </recommendedName>
</protein>
<reference evidence="13" key="1">
    <citation type="submission" date="2018-10" db="EMBL/GenBank/DDBJ databases">
        <title>Transcriptome assembly of Aceria tosichella (Wheat curl mite) Type 2.</title>
        <authorList>
            <person name="Scully E.D."/>
            <person name="Geib S.M."/>
            <person name="Palmer N.A."/>
            <person name="Gupta A.K."/>
            <person name="Sarath G."/>
            <person name="Tatineni S."/>
        </authorList>
    </citation>
    <scope>NUCLEOTIDE SEQUENCE</scope>
    <source>
        <strain evidence="13">LincolnNE</strain>
    </source>
</reference>
<dbReference type="InterPro" id="IPR050561">
    <property type="entry name" value="PTP"/>
</dbReference>
<dbReference type="InterPro" id="IPR029021">
    <property type="entry name" value="Prot-tyrosine_phosphatase-like"/>
</dbReference>
<evidence type="ECO:0000313" key="12">
    <source>
        <dbReference type="EMBL" id="MDE47795.1"/>
    </source>
</evidence>
<evidence type="ECO:0000256" key="5">
    <source>
        <dbReference type="ARBA" id="ARBA00022912"/>
    </source>
</evidence>
<keyword evidence="6" id="KW-1015">Disulfide bond</keyword>
<keyword evidence="5" id="KW-0904">Protein phosphatase</keyword>
<dbReference type="Pfam" id="PF22785">
    <property type="entry name" value="Tc-R-P"/>
    <property type="match status" value="1"/>
</dbReference>
<comment type="catalytic activity">
    <reaction evidence="9">
        <text>O-phospho-L-tyrosyl-[protein] + H2O = L-tyrosyl-[protein] + phosphate</text>
        <dbReference type="Rhea" id="RHEA:10684"/>
        <dbReference type="Rhea" id="RHEA-COMP:10136"/>
        <dbReference type="Rhea" id="RHEA-COMP:20101"/>
        <dbReference type="ChEBI" id="CHEBI:15377"/>
        <dbReference type="ChEBI" id="CHEBI:43474"/>
        <dbReference type="ChEBI" id="CHEBI:46858"/>
        <dbReference type="ChEBI" id="CHEBI:61978"/>
        <dbReference type="EC" id="3.1.3.48"/>
    </reaction>
</comment>
<dbReference type="Gene3D" id="3.90.190.10">
    <property type="entry name" value="Protein tyrosine phosphatase superfamily"/>
    <property type="match status" value="1"/>
</dbReference>
<evidence type="ECO:0000256" key="7">
    <source>
        <dbReference type="ARBA" id="ARBA00023288"/>
    </source>
</evidence>
<evidence type="ECO:0000256" key="8">
    <source>
        <dbReference type="ARBA" id="ARBA00023289"/>
    </source>
</evidence>
<evidence type="ECO:0000256" key="2">
    <source>
        <dbReference type="ARBA" id="ARBA00013064"/>
    </source>
</evidence>
<feature type="domain" description="Tyrosine specific protein phosphatases" evidence="11">
    <location>
        <begin position="84"/>
        <end position="150"/>
    </location>
</feature>
<accession>A0A6G1SD58</accession>
<dbReference type="SUPFAM" id="SSF52799">
    <property type="entry name" value="(Phosphotyrosine protein) phosphatases II"/>
    <property type="match status" value="1"/>
</dbReference>
<gene>
    <name evidence="13" type="primary">Ptp4a1_0</name>
    <name evidence="12" type="synonym">Ptp4a1_1</name>
    <name evidence="12" type="ORF">g.5262</name>
    <name evidence="13" type="ORF">g.5264</name>
</gene>
<dbReference type="GO" id="GO:0005737">
    <property type="term" value="C:cytoplasm"/>
    <property type="evidence" value="ECO:0007669"/>
    <property type="project" value="UniProtKB-ARBA"/>
</dbReference>
<organism evidence="13">
    <name type="scientific">Aceria tosichella</name>
    <name type="common">wheat curl mite</name>
    <dbReference type="NCBI Taxonomy" id="561515"/>
    <lineage>
        <taxon>Eukaryota</taxon>
        <taxon>Metazoa</taxon>
        <taxon>Ecdysozoa</taxon>
        <taxon>Arthropoda</taxon>
        <taxon>Chelicerata</taxon>
        <taxon>Arachnida</taxon>
        <taxon>Acari</taxon>
        <taxon>Acariformes</taxon>
        <taxon>Trombidiformes</taxon>
        <taxon>Prostigmata</taxon>
        <taxon>Eupodina</taxon>
        <taxon>Eriophyoidea</taxon>
        <taxon>Eriophyidae</taxon>
        <taxon>Eriophyinae</taxon>
        <taxon>Aceriini</taxon>
        <taxon>Aceria</taxon>
    </lineage>
</organism>
<keyword evidence="4" id="KW-0378">Hydrolase</keyword>
<evidence type="ECO:0000256" key="1">
    <source>
        <dbReference type="ARBA" id="ARBA00009580"/>
    </source>
</evidence>
<evidence type="ECO:0000256" key="9">
    <source>
        <dbReference type="ARBA" id="ARBA00051722"/>
    </source>
</evidence>
<dbReference type="EC" id="3.1.3.48" evidence="2"/>
<dbReference type="InterPro" id="IPR020422">
    <property type="entry name" value="TYR_PHOSPHATASE_DUAL_dom"/>
</dbReference>
<dbReference type="FunFam" id="3.90.190.10:FF:000086">
    <property type="entry name" value="Protein tyrosine phosphatase-like protein"/>
    <property type="match status" value="1"/>
</dbReference>
<dbReference type="EMBL" id="GGYP01003663">
    <property type="protein sequence ID" value="MDE48434.1"/>
    <property type="molecule type" value="Transcribed_RNA"/>
</dbReference>
<dbReference type="PANTHER" id="PTHR23339">
    <property type="entry name" value="TYROSINE SPECIFIC PROTEIN PHOSPHATASE AND DUAL SPECIFICITY PROTEIN PHOSPHATASE"/>
    <property type="match status" value="1"/>
</dbReference>
<keyword evidence="3" id="KW-0488">Methylation</keyword>
<dbReference type="CDD" id="cd14500">
    <property type="entry name" value="PTP-IVa"/>
    <property type="match status" value="1"/>
</dbReference>
<sequence length="170" mass="19482">MAGGNLMKPGPSEISYRGMRFIIMDRPSDASMPQLIEQFKRANVKDVIRVCEPSYKTDLLNAAGITVHDWQFDDGSPPPQEIIDKWFELLQKRYSEDKDCCFAVHCVAGLGRGPVMVALALMELGMKYEDTIEFVRERRRGAFNQKQLKYLSSYKARNRLRNKKSNCAII</sequence>
<dbReference type="AlphaFoldDB" id="A0A6G1SD58"/>
<dbReference type="InterPro" id="IPR000387">
    <property type="entry name" value="Tyr_Pase_dom"/>
</dbReference>
<dbReference type="PROSITE" id="PS50056">
    <property type="entry name" value="TYR_PHOSPHATASE_2"/>
    <property type="match status" value="1"/>
</dbReference>
<evidence type="ECO:0000259" key="11">
    <source>
        <dbReference type="PROSITE" id="PS50056"/>
    </source>
</evidence>
<feature type="domain" description="Tyrosine-protein phosphatase" evidence="10">
    <location>
        <begin position="10"/>
        <end position="163"/>
    </location>
</feature>
<evidence type="ECO:0000256" key="4">
    <source>
        <dbReference type="ARBA" id="ARBA00022801"/>
    </source>
</evidence>
<evidence type="ECO:0000313" key="13">
    <source>
        <dbReference type="EMBL" id="MDE48434.1"/>
    </source>
</evidence>
<dbReference type="GO" id="GO:0004725">
    <property type="term" value="F:protein tyrosine phosphatase activity"/>
    <property type="evidence" value="ECO:0007669"/>
    <property type="project" value="UniProtKB-EC"/>
</dbReference>
<evidence type="ECO:0000256" key="6">
    <source>
        <dbReference type="ARBA" id="ARBA00023157"/>
    </source>
</evidence>
<evidence type="ECO:0000256" key="3">
    <source>
        <dbReference type="ARBA" id="ARBA00022481"/>
    </source>
</evidence>
<comment type="similarity">
    <text evidence="1">Belongs to the protein-tyrosine phosphatase family.</text>
</comment>